<keyword evidence="4 5" id="KW-0472">Membrane</keyword>
<dbReference type="InterPro" id="IPR036465">
    <property type="entry name" value="vWFA_dom_sf"/>
</dbReference>
<evidence type="ECO:0000256" key="2">
    <source>
        <dbReference type="ARBA" id="ARBA00022692"/>
    </source>
</evidence>
<sequence>MWEFDNAKYFYLLLLLPVLAAIFVWNTLWKKKKIAEFGSGDFLKKLAPDASTSKGIVKAVIALAAVLFLVIGIVNPKIGTKLETVKRQGIDIVFAIDVSKSMLAEDIAPSRLAKTKQLVSQIINNLGSDRIGIVGYAGTAFPMLPITTDYNMAKMYLQDMNTDMVSSMGTALSDAIQVGSEYFDDPNTGKLMILISDGEDHGEGISEAVEIAKAKGIKIITIGVGTENGGQIPLKVNGKVTGYKQDAEGNTVITKLDKSTLEEIAKETGGKFIYGSNTKEVVDLVNQALQNIEKTDFESQQIADFQSQFQWFIGFALLLLILDLFVLERKTSWLAKRNIFNEK</sequence>
<evidence type="ECO:0000256" key="1">
    <source>
        <dbReference type="ARBA" id="ARBA00022475"/>
    </source>
</evidence>
<name>A0A3P3VZW4_9FLAO</name>
<keyword evidence="3 5" id="KW-1133">Transmembrane helix</keyword>
<evidence type="ECO:0000256" key="5">
    <source>
        <dbReference type="SAM" id="Phobius"/>
    </source>
</evidence>
<dbReference type="Gene3D" id="3.40.50.410">
    <property type="entry name" value="von Willebrand factor, type A domain"/>
    <property type="match status" value="1"/>
</dbReference>
<accession>A0A3P3VZW4</accession>
<dbReference type="SMART" id="SM00327">
    <property type="entry name" value="VWA"/>
    <property type="match status" value="1"/>
</dbReference>
<dbReference type="SUPFAM" id="SSF53300">
    <property type="entry name" value="vWA-like"/>
    <property type="match status" value="1"/>
</dbReference>
<evidence type="ECO:0000313" key="8">
    <source>
        <dbReference type="Proteomes" id="UP000275719"/>
    </source>
</evidence>
<dbReference type="InterPro" id="IPR002035">
    <property type="entry name" value="VWF_A"/>
</dbReference>
<dbReference type="PROSITE" id="PS50234">
    <property type="entry name" value="VWFA"/>
    <property type="match status" value="1"/>
</dbReference>
<dbReference type="AlphaFoldDB" id="A0A3P3VZW4"/>
<evidence type="ECO:0000256" key="3">
    <source>
        <dbReference type="ARBA" id="ARBA00022989"/>
    </source>
</evidence>
<evidence type="ECO:0000313" key="7">
    <source>
        <dbReference type="EMBL" id="RRJ88044.1"/>
    </source>
</evidence>
<keyword evidence="2 5" id="KW-0812">Transmembrane</keyword>
<reference evidence="7 8" key="1">
    <citation type="submission" date="2018-11" db="EMBL/GenBank/DDBJ databases">
        <title>Flavobacterium sp. nov., YIM 102701-2 draft genome.</title>
        <authorList>
            <person name="Li G."/>
            <person name="Jiang Y."/>
        </authorList>
    </citation>
    <scope>NUCLEOTIDE SEQUENCE [LARGE SCALE GENOMIC DNA]</scope>
    <source>
        <strain evidence="7 8">YIM 102701-2</strain>
    </source>
</reference>
<dbReference type="PANTHER" id="PTHR22550">
    <property type="entry name" value="SPORE GERMINATION PROTEIN"/>
    <property type="match status" value="1"/>
</dbReference>
<dbReference type="OrthoDB" id="6206554at2"/>
<feature type="transmembrane region" description="Helical" evidence="5">
    <location>
        <begin position="55"/>
        <end position="74"/>
    </location>
</feature>
<dbReference type="PANTHER" id="PTHR22550:SF5">
    <property type="entry name" value="LEUCINE ZIPPER PROTEIN 4"/>
    <property type="match status" value="1"/>
</dbReference>
<comment type="caution">
    <text evidence="7">The sequence shown here is derived from an EMBL/GenBank/DDBJ whole genome shotgun (WGS) entry which is preliminary data.</text>
</comment>
<proteinExistence type="predicted"/>
<dbReference type="EMBL" id="RQVQ01000045">
    <property type="protein sequence ID" value="RRJ88044.1"/>
    <property type="molecule type" value="Genomic_DNA"/>
</dbReference>
<organism evidence="7 8">
    <name type="scientific">Paenimyroides tangerinum</name>
    <dbReference type="NCBI Taxonomy" id="2488728"/>
    <lineage>
        <taxon>Bacteria</taxon>
        <taxon>Pseudomonadati</taxon>
        <taxon>Bacteroidota</taxon>
        <taxon>Flavobacteriia</taxon>
        <taxon>Flavobacteriales</taxon>
        <taxon>Flavobacteriaceae</taxon>
        <taxon>Paenimyroides</taxon>
    </lineage>
</organism>
<dbReference type="InterPro" id="IPR050768">
    <property type="entry name" value="UPF0353/GerABKA_families"/>
</dbReference>
<dbReference type="Pfam" id="PF00092">
    <property type="entry name" value="VWA"/>
    <property type="match status" value="1"/>
</dbReference>
<dbReference type="RefSeq" id="WP_125020034.1">
    <property type="nucleotide sequence ID" value="NZ_RQVQ01000045.1"/>
</dbReference>
<evidence type="ECO:0000256" key="4">
    <source>
        <dbReference type="ARBA" id="ARBA00023136"/>
    </source>
</evidence>
<protein>
    <submittedName>
        <fullName evidence="7">VWA domain-containing protein</fullName>
    </submittedName>
</protein>
<feature type="transmembrane region" description="Helical" evidence="5">
    <location>
        <begin position="309"/>
        <end position="327"/>
    </location>
</feature>
<feature type="transmembrane region" description="Helical" evidence="5">
    <location>
        <begin position="6"/>
        <end position="25"/>
    </location>
</feature>
<evidence type="ECO:0000259" key="6">
    <source>
        <dbReference type="PROSITE" id="PS50234"/>
    </source>
</evidence>
<gene>
    <name evidence="7" type="ORF">EG240_14295</name>
</gene>
<keyword evidence="1" id="KW-1003">Cell membrane</keyword>
<feature type="domain" description="VWFA" evidence="6">
    <location>
        <begin position="91"/>
        <end position="292"/>
    </location>
</feature>
<dbReference type="Proteomes" id="UP000275719">
    <property type="component" value="Unassembled WGS sequence"/>
</dbReference>
<keyword evidence="8" id="KW-1185">Reference proteome</keyword>